<evidence type="ECO:0000259" key="5">
    <source>
        <dbReference type="Pfam" id="PF08386"/>
    </source>
</evidence>
<dbReference type="GO" id="GO:0016787">
    <property type="term" value="F:hydrolase activity"/>
    <property type="evidence" value="ECO:0007669"/>
    <property type="project" value="UniProtKB-KW"/>
</dbReference>
<dbReference type="PANTHER" id="PTHR43248:SF29">
    <property type="entry name" value="TRIPEPTIDYL AMINOPEPTIDASE"/>
    <property type="match status" value="1"/>
</dbReference>
<evidence type="ECO:0000256" key="3">
    <source>
        <dbReference type="ARBA" id="ARBA00022801"/>
    </source>
</evidence>
<keyword evidence="2" id="KW-0732">Signal</keyword>
<dbReference type="PANTHER" id="PTHR43248">
    <property type="entry name" value="2-SUCCINYL-6-HYDROXY-2,4-CYCLOHEXADIENE-1-CARBOXYLATE SYNTHASE"/>
    <property type="match status" value="1"/>
</dbReference>
<feature type="domain" description="AB hydrolase-1" evidence="4">
    <location>
        <begin position="101"/>
        <end position="220"/>
    </location>
</feature>
<dbReference type="InterPro" id="IPR013595">
    <property type="entry name" value="Pept_S33_TAP-like_C"/>
</dbReference>
<dbReference type="Gene3D" id="3.40.50.1820">
    <property type="entry name" value="alpha/beta hydrolase"/>
    <property type="match status" value="1"/>
</dbReference>
<evidence type="ECO:0000313" key="6">
    <source>
        <dbReference type="EMBL" id="UTV27176.1"/>
    </source>
</evidence>
<accession>A0ABY5GE84</accession>
<dbReference type="Pfam" id="PF08386">
    <property type="entry name" value="Abhydrolase_4"/>
    <property type="match status" value="1"/>
</dbReference>
<dbReference type="InterPro" id="IPR051601">
    <property type="entry name" value="Serine_prot/Carboxylest_S33"/>
</dbReference>
<gene>
    <name evidence="6" type="ORF">NNL38_12635</name>
</gene>
<dbReference type="Pfam" id="PF00561">
    <property type="entry name" value="Abhydrolase_1"/>
    <property type="match status" value="1"/>
</dbReference>
<feature type="domain" description="Peptidase S33 tripeptidyl aminopeptidase-like C-terminal" evidence="5">
    <location>
        <begin position="379"/>
        <end position="480"/>
    </location>
</feature>
<sequence length="507" mass="55614">MYKFMSGALTCLILTGCGGGDGGGNPFADRRAMAIQSCPANMTCDFMQVPKDYNAPSGETVEVFYGVHKARNPAQRIGALVLNFGGPSAPAVGGAASMAAYDFPPEILDRFDIVGMDPRGAGWSAFADELTTCAVAERNKQGNCDATFQQVAPYIGSNSIVKDLDRLRAHLGDAQLTFLGYSYGTRLGSLYADMFPERVRAIVLDSPMSPTDANNVEIRIGNTAGYEKIAAYRLDYATYPTRKTTYETLASGLFHDEYGQSKNGAFYYRTNDGYTLDFDALSAVMSLTIARESSNYWQNIDYGLKDLLDNDNGFDLYWSLLSADSWSKTVYSSQEDDLRARAHLKAVICTDERMPLTDVEIALSDHDYYDASALYGPLSYWDTADMCQGWSAKRDPIAPVENMASKLGGKQILVIGGQYDPATPYTWTEEMVAALGDSASLITVNNRVDHGFSYKNVSCIDDPTTQYLINPSQEVMDDACEWNPGFFTKGFDSGSRVPHPTDNIIGW</sequence>
<evidence type="ECO:0000256" key="2">
    <source>
        <dbReference type="ARBA" id="ARBA00022729"/>
    </source>
</evidence>
<keyword evidence="3 6" id="KW-0378">Hydrolase</keyword>
<proteinExistence type="inferred from homology"/>
<keyword evidence="7" id="KW-1185">Reference proteome</keyword>
<protein>
    <submittedName>
        <fullName evidence="6">Alpha/beta hydrolase</fullName>
    </submittedName>
</protein>
<dbReference type="EMBL" id="CP101508">
    <property type="protein sequence ID" value="UTV27176.1"/>
    <property type="molecule type" value="Genomic_DNA"/>
</dbReference>
<dbReference type="Proteomes" id="UP001057998">
    <property type="component" value="Chromosome 1"/>
</dbReference>
<evidence type="ECO:0000313" key="7">
    <source>
        <dbReference type="Proteomes" id="UP001057998"/>
    </source>
</evidence>
<comment type="similarity">
    <text evidence="1">Belongs to the peptidase S33 family.</text>
</comment>
<dbReference type="SUPFAM" id="SSF53474">
    <property type="entry name" value="alpha/beta-Hydrolases"/>
    <property type="match status" value="1"/>
</dbReference>
<dbReference type="RefSeq" id="WP_255388391.1">
    <property type="nucleotide sequence ID" value="NZ_CP101508.1"/>
</dbReference>
<evidence type="ECO:0000259" key="4">
    <source>
        <dbReference type="Pfam" id="PF00561"/>
    </source>
</evidence>
<dbReference type="PROSITE" id="PS51257">
    <property type="entry name" value="PROKAR_LIPOPROTEIN"/>
    <property type="match status" value="1"/>
</dbReference>
<organism evidence="6 7">
    <name type="scientific">Photobacterium atrarenae</name>
    <dbReference type="NCBI Taxonomy" id="865757"/>
    <lineage>
        <taxon>Bacteria</taxon>
        <taxon>Pseudomonadati</taxon>
        <taxon>Pseudomonadota</taxon>
        <taxon>Gammaproteobacteria</taxon>
        <taxon>Vibrionales</taxon>
        <taxon>Vibrionaceae</taxon>
        <taxon>Photobacterium</taxon>
    </lineage>
</organism>
<reference evidence="6" key="1">
    <citation type="submission" date="2022-07" db="EMBL/GenBank/DDBJ databases">
        <title>Genome sequencing of Photobacterium atrarenae GJH2-4.</title>
        <authorList>
            <person name="Park S.-J."/>
        </authorList>
    </citation>
    <scope>NUCLEOTIDE SEQUENCE</scope>
    <source>
        <strain evidence="6">GJH2-4</strain>
    </source>
</reference>
<evidence type="ECO:0000256" key="1">
    <source>
        <dbReference type="ARBA" id="ARBA00010088"/>
    </source>
</evidence>
<name>A0ABY5GE84_9GAMM</name>
<dbReference type="InterPro" id="IPR000073">
    <property type="entry name" value="AB_hydrolase_1"/>
</dbReference>
<dbReference type="InterPro" id="IPR029058">
    <property type="entry name" value="AB_hydrolase_fold"/>
</dbReference>